<accession>A0A7W8FBY8</accession>
<proteinExistence type="inferred from homology"/>
<keyword evidence="4" id="KW-1185">Reference proteome</keyword>
<comment type="similarity">
    <text evidence="1">Belongs to the CdaR family.</text>
</comment>
<evidence type="ECO:0000313" key="4">
    <source>
        <dbReference type="Proteomes" id="UP000568022"/>
    </source>
</evidence>
<evidence type="ECO:0000256" key="1">
    <source>
        <dbReference type="ARBA" id="ARBA00006754"/>
    </source>
</evidence>
<evidence type="ECO:0000259" key="2">
    <source>
        <dbReference type="SMART" id="SM00065"/>
    </source>
</evidence>
<dbReference type="InterPro" id="IPR003018">
    <property type="entry name" value="GAF"/>
</dbReference>
<comment type="caution">
    <text evidence="3">The sequence shown here is derived from an EMBL/GenBank/DDBJ whole genome shotgun (WGS) entry which is preliminary data.</text>
</comment>
<feature type="domain" description="GAF" evidence="2">
    <location>
        <begin position="86"/>
        <end position="236"/>
    </location>
</feature>
<name>A0A7W8FBY8_9ACTN</name>
<dbReference type="Pfam" id="PF17853">
    <property type="entry name" value="GGDEF_2"/>
    <property type="match status" value="1"/>
</dbReference>
<dbReference type="InterPro" id="IPR029016">
    <property type="entry name" value="GAF-like_dom_sf"/>
</dbReference>
<dbReference type="InterPro" id="IPR051448">
    <property type="entry name" value="CdaR-like_regulators"/>
</dbReference>
<dbReference type="AlphaFoldDB" id="A0A7W8FBY8"/>
<dbReference type="EMBL" id="JACHJE010000015">
    <property type="protein sequence ID" value="MBB5128810.1"/>
    <property type="molecule type" value="Genomic_DNA"/>
</dbReference>
<dbReference type="InterPro" id="IPR042070">
    <property type="entry name" value="PucR_C-HTH_sf"/>
</dbReference>
<gene>
    <name evidence="3" type="ORF">FHS32_005587</name>
</gene>
<evidence type="ECO:0000313" key="3">
    <source>
        <dbReference type="EMBL" id="MBB5128810.1"/>
    </source>
</evidence>
<dbReference type="Gene3D" id="1.10.10.2840">
    <property type="entry name" value="PucR C-terminal helix-turn-helix domain"/>
    <property type="match status" value="1"/>
</dbReference>
<sequence length="645" mass="68802">MTVSRTHDTGLMAVLELLAEQAPSGRFDEVLQRARRDGTTEQELARLERAVHLARGVQAWQGQHRQREDGLADLVDTARDLTSRHDVESLLQVVTRKVKRLLNFDMTSIALLEPDGALRVHVCDGSTTALTTGHTIPASYGLGHPTLAARAPLWTADYLDDDTLTHDESTDEVVRAEGLHAMMAVPMCNGERTAGVLYGAARSVRHFSPDEIVLVCSLAALAAVAIERAGSFEQAQGELARLELDGFRTRTSLVRLRQLNEAHSHTLGLLLAGADLTTVAKAAGDALDSALQLRDPAGRPLAASGDLGDLDESAVAEAALDAHAHLRPVVTAQGTWVAPVTAGAEDLGVLVLRPTTALVGEDEGLLRLTAQTFAIQLLLRRSTAVAEGPVRDDLFDELLAAATRSGHQTHYLVQRARRLGIDLEAPHVLLVAHPEGGEQGRAVVWASSYAHRMTGLKTVHSGNIVLLLPGTDASAAARAVADQLSPLLGHPVSVGAAGPGRCAADIGRMHKEALRCLDALTALDGAGSTASAKDLGFLGLLLSDDHDVDGYIQCAIGPVLDYDRDRLTDLTGTLESYFASGGSQAGAADLLNVHPNTVSRRLDRVTDLLGDAWQQPGKTLEVQLALRLHRSREVLRRQRRAATDG</sequence>
<dbReference type="SUPFAM" id="SSF55781">
    <property type="entry name" value="GAF domain-like"/>
    <property type="match status" value="1"/>
</dbReference>
<reference evidence="3 4" key="1">
    <citation type="submission" date="2020-08" db="EMBL/GenBank/DDBJ databases">
        <title>Genomic Encyclopedia of Type Strains, Phase III (KMG-III): the genomes of soil and plant-associated and newly described type strains.</title>
        <authorList>
            <person name="Whitman W."/>
        </authorList>
    </citation>
    <scope>NUCLEOTIDE SEQUENCE [LARGE SCALE GENOMIC DNA]</scope>
    <source>
        <strain evidence="3 4">CECT 3226</strain>
    </source>
</reference>
<dbReference type="InterPro" id="IPR041522">
    <property type="entry name" value="CdaR_GGDEF"/>
</dbReference>
<dbReference type="Pfam" id="PF01590">
    <property type="entry name" value="GAF"/>
    <property type="match status" value="1"/>
</dbReference>
<dbReference type="SMART" id="SM00065">
    <property type="entry name" value="GAF"/>
    <property type="match status" value="1"/>
</dbReference>
<protein>
    <submittedName>
        <fullName evidence="3">GAF domain-containing protein/sugar diacid utilization regulator</fullName>
    </submittedName>
</protein>
<organism evidence="3 4">
    <name type="scientific">Streptomyces griseoloalbus</name>
    <dbReference type="NCBI Taxonomy" id="67303"/>
    <lineage>
        <taxon>Bacteria</taxon>
        <taxon>Bacillati</taxon>
        <taxon>Actinomycetota</taxon>
        <taxon>Actinomycetes</taxon>
        <taxon>Kitasatosporales</taxon>
        <taxon>Streptomycetaceae</taxon>
        <taxon>Streptomyces</taxon>
    </lineage>
</organism>
<dbReference type="Gene3D" id="3.30.450.40">
    <property type="match status" value="1"/>
</dbReference>
<dbReference type="Pfam" id="PF13556">
    <property type="entry name" value="HTH_30"/>
    <property type="match status" value="1"/>
</dbReference>
<dbReference type="Proteomes" id="UP000568022">
    <property type="component" value="Unassembled WGS sequence"/>
</dbReference>
<dbReference type="PANTHER" id="PTHR33744">
    <property type="entry name" value="CARBOHYDRATE DIACID REGULATOR"/>
    <property type="match status" value="1"/>
</dbReference>
<dbReference type="PANTHER" id="PTHR33744:SF1">
    <property type="entry name" value="DNA-BINDING TRANSCRIPTIONAL ACTIVATOR ADER"/>
    <property type="match status" value="1"/>
</dbReference>
<dbReference type="InterPro" id="IPR025736">
    <property type="entry name" value="PucR_C-HTH_dom"/>
</dbReference>